<protein>
    <submittedName>
        <fullName evidence="2">Uncharacterized protein</fullName>
    </submittedName>
</protein>
<dbReference type="AlphaFoldDB" id="A0A6J4ST65"/>
<name>A0A6J4ST65_9SPHN</name>
<reference evidence="2" key="1">
    <citation type="submission" date="2020-02" db="EMBL/GenBank/DDBJ databases">
        <authorList>
            <person name="Meier V. D."/>
        </authorList>
    </citation>
    <scope>NUCLEOTIDE SEQUENCE</scope>
    <source>
        <strain evidence="2">AVDCRST_MAG39</strain>
    </source>
</reference>
<feature type="region of interest" description="Disordered" evidence="1">
    <location>
        <begin position="76"/>
        <end position="103"/>
    </location>
</feature>
<proteinExistence type="predicted"/>
<evidence type="ECO:0000256" key="1">
    <source>
        <dbReference type="SAM" id="MobiDB-lite"/>
    </source>
</evidence>
<accession>A0A6J4ST65</accession>
<organism evidence="2">
    <name type="scientific">uncultured Sphingomonadaceae bacterium</name>
    <dbReference type="NCBI Taxonomy" id="169976"/>
    <lineage>
        <taxon>Bacteria</taxon>
        <taxon>Pseudomonadati</taxon>
        <taxon>Pseudomonadota</taxon>
        <taxon>Alphaproteobacteria</taxon>
        <taxon>Sphingomonadales</taxon>
        <taxon>Sphingomonadaceae</taxon>
        <taxon>environmental samples</taxon>
    </lineage>
</organism>
<feature type="non-terminal residue" evidence="2">
    <location>
        <position position="1"/>
    </location>
</feature>
<gene>
    <name evidence="2" type="ORF">AVDCRST_MAG39-1598</name>
</gene>
<feature type="non-terminal residue" evidence="2">
    <location>
        <position position="143"/>
    </location>
</feature>
<dbReference type="EMBL" id="CADCVW010000067">
    <property type="protein sequence ID" value="CAA9504576.1"/>
    <property type="molecule type" value="Genomic_DNA"/>
</dbReference>
<sequence>GGSQCVALRWRPTQPSGLCGPPFLHLGRCELVPLLRRGRAHSAAGRAGRVGAHAVDARHRRRAGTLVRLRLLGRGRDPSPAAVAARARRDHGHLPNPGGRAAVSVQDHARPQHRFPGLEFSNRARVRAHARYRHRARLGRARL</sequence>
<evidence type="ECO:0000313" key="2">
    <source>
        <dbReference type="EMBL" id="CAA9504576.1"/>
    </source>
</evidence>